<organism evidence="10 11">
    <name type="scientific">Aspergillus oryzae</name>
    <name type="common">Yellow koji mold</name>
    <dbReference type="NCBI Taxonomy" id="5062"/>
    <lineage>
        <taxon>Eukaryota</taxon>
        <taxon>Fungi</taxon>
        <taxon>Dikarya</taxon>
        <taxon>Ascomycota</taxon>
        <taxon>Pezizomycotina</taxon>
        <taxon>Eurotiomycetes</taxon>
        <taxon>Eurotiomycetidae</taxon>
        <taxon>Eurotiales</taxon>
        <taxon>Aspergillaceae</taxon>
        <taxon>Aspergillus</taxon>
        <taxon>Aspergillus subgen. Circumdati</taxon>
    </lineage>
</organism>
<dbReference type="GO" id="GO:0043515">
    <property type="term" value="F:kinetochore binding"/>
    <property type="evidence" value="ECO:0007669"/>
    <property type="project" value="TreeGrafter"/>
</dbReference>
<evidence type="ECO:0000256" key="2">
    <source>
        <dbReference type="ARBA" id="ARBA00004629"/>
    </source>
</evidence>
<evidence type="ECO:0000256" key="8">
    <source>
        <dbReference type="SAM" id="Coils"/>
    </source>
</evidence>
<dbReference type="GO" id="GO:0000776">
    <property type="term" value="C:kinetochore"/>
    <property type="evidence" value="ECO:0007669"/>
    <property type="project" value="UniProtKB-KW"/>
</dbReference>
<dbReference type="EMBL" id="BSYA01000170">
    <property type="protein sequence ID" value="GMG35495.1"/>
    <property type="molecule type" value="Genomic_DNA"/>
</dbReference>
<evidence type="ECO:0000256" key="4">
    <source>
        <dbReference type="ARBA" id="ARBA00022838"/>
    </source>
</evidence>
<keyword evidence="5" id="KW-0539">Nucleus</keyword>
<dbReference type="InterPro" id="IPR008426">
    <property type="entry name" value="CENP-H_C"/>
</dbReference>
<keyword evidence="8" id="KW-0175">Coiled coil</keyword>
<feature type="coiled-coil region" evidence="8">
    <location>
        <begin position="40"/>
        <end position="86"/>
    </location>
</feature>
<dbReference type="PANTHER" id="PTHR48122:SF1">
    <property type="entry name" value="CENTROMERE PROTEIN H"/>
    <property type="match status" value="1"/>
</dbReference>
<feature type="domain" description="Centromere protein H C-terminal" evidence="9">
    <location>
        <begin position="39"/>
        <end position="119"/>
    </location>
</feature>
<proteinExistence type="inferred from homology"/>
<dbReference type="InterPro" id="IPR040034">
    <property type="entry name" value="CENP-H"/>
</dbReference>
<evidence type="ECO:0000256" key="6">
    <source>
        <dbReference type="ARBA" id="ARBA00023328"/>
    </source>
</evidence>
<keyword evidence="3" id="KW-0158">Chromosome</keyword>
<name>A0AAN4YUH2_ASPOZ</name>
<evidence type="ECO:0000256" key="1">
    <source>
        <dbReference type="ARBA" id="ARBA00004123"/>
    </source>
</evidence>
<dbReference type="GO" id="GO:0007052">
    <property type="term" value="P:mitotic spindle organization"/>
    <property type="evidence" value="ECO:0007669"/>
    <property type="project" value="TreeGrafter"/>
</dbReference>
<comment type="similarity">
    <text evidence="7">Belongs to the CENP-H/MCM16 family.</text>
</comment>
<dbReference type="GO" id="GO:0005634">
    <property type="term" value="C:nucleus"/>
    <property type="evidence" value="ECO:0007669"/>
    <property type="project" value="UniProtKB-SubCell"/>
</dbReference>
<dbReference type="Proteomes" id="UP001165205">
    <property type="component" value="Unassembled WGS sequence"/>
</dbReference>
<evidence type="ECO:0000259" key="9">
    <source>
        <dbReference type="Pfam" id="PF05837"/>
    </source>
</evidence>
<accession>A0AAN4YUH2</accession>
<protein>
    <submittedName>
        <fullName evidence="10">Unnamed protein product</fullName>
    </submittedName>
</protein>
<keyword evidence="4" id="KW-0995">Kinetochore</keyword>
<dbReference type="AlphaFoldDB" id="A0AAN4YUH2"/>
<evidence type="ECO:0000256" key="5">
    <source>
        <dbReference type="ARBA" id="ARBA00023242"/>
    </source>
</evidence>
<evidence type="ECO:0000256" key="3">
    <source>
        <dbReference type="ARBA" id="ARBA00022454"/>
    </source>
</evidence>
<evidence type="ECO:0000256" key="7">
    <source>
        <dbReference type="ARBA" id="ARBA00025735"/>
    </source>
</evidence>
<sequence>MASAKARSLPHLDPGEVSLLDFAEDDPRDAVPFSDKEALILQLYHQLQEQELEKALLEQDAEILSGDNAEEQLATAERELLEARATYTVRRKALGAVLMTDPTLRAVHLKAIYPAEQYVFTLSLLVSSTQIYYGLGLGTLLTNYRTLLRLINRRDVLSLAHENLNTALSSTLKKLSNAEVENLQLHQKNKALVRELLDLTKNDESWREELDDMSIKELLEQVKADHKRSKAKWETMKSITSAIVVGSGVNWAEDEELVALVLDDSDD</sequence>
<feature type="domain" description="Centromere protein H C-terminal" evidence="9">
    <location>
        <begin position="145"/>
        <end position="264"/>
    </location>
</feature>
<reference evidence="10" key="1">
    <citation type="submission" date="2023-04" db="EMBL/GenBank/DDBJ databases">
        <title>Aspergillus oryzae NBRC 4228.</title>
        <authorList>
            <person name="Ichikawa N."/>
            <person name="Sato H."/>
            <person name="Tonouchi N."/>
        </authorList>
    </citation>
    <scope>NUCLEOTIDE SEQUENCE</scope>
    <source>
        <strain evidence="10">NBRC 4228</strain>
    </source>
</reference>
<dbReference type="GO" id="GO:0051382">
    <property type="term" value="P:kinetochore assembly"/>
    <property type="evidence" value="ECO:0007669"/>
    <property type="project" value="InterPro"/>
</dbReference>
<evidence type="ECO:0000313" key="11">
    <source>
        <dbReference type="Proteomes" id="UP001165205"/>
    </source>
</evidence>
<dbReference type="GO" id="GO:0007059">
    <property type="term" value="P:chromosome segregation"/>
    <property type="evidence" value="ECO:0007669"/>
    <property type="project" value="TreeGrafter"/>
</dbReference>
<evidence type="ECO:0000313" key="10">
    <source>
        <dbReference type="EMBL" id="GMG35495.1"/>
    </source>
</evidence>
<gene>
    <name evidence="10" type="ORF">Aory04_001069900</name>
</gene>
<comment type="subcellular location">
    <subcellularLocation>
        <location evidence="2">Chromosome</location>
        <location evidence="2">Centromere</location>
        <location evidence="2">Kinetochore</location>
    </subcellularLocation>
    <subcellularLocation>
        <location evidence="1">Nucleus</location>
    </subcellularLocation>
</comment>
<comment type="caution">
    <text evidence="10">The sequence shown here is derived from an EMBL/GenBank/DDBJ whole genome shotgun (WGS) entry which is preliminary data.</text>
</comment>
<dbReference type="Pfam" id="PF05837">
    <property type="entry name" value="CENP-H"/>
    <property type="match status" value="2"/>
</dbReference>
<keyword evidence="6" id="KW-0137">Centromere</keyword>
<dbReference type="PANTHER" id="PTHR48122">
    <property type="entry name" value="CENTROMERE PROTEIN H"/>
    <property type="match status" value="1"/>
</dbReference>